<name>A0ABS1D8B5_9PROT</name>
<reference evidence="1 2" key="1">
    <citation type="journal article" date="2020" name="Microorganisms">
        <title>Osmotic Adaptation and Compatible Solute Biosynthesis of Phototrophic Bacteria as Revealed from Genome Analyses.</title>
        <authorList>
            <person name="Imhoff J.F."/>
            <person name="Rahn T."/>
            <person name="Kunzel S."/>
            <person name="Keller A."/>
            <person name="Neulinger S.C."/>
        </authorList>
    </citation>
    <scope>NUCLEOTIDE SEQUENCE [LARGE SCALE GENOMIC DNA]</scope>
    <source>
        <strain evidence="1 2">DSM 9895</strain>
    </source>
</reference>
<evidence type="ECO:0008006" key="3">
    <source>
        <dbReference type="Google" id="ProtNLM"/>
    </source>
</evidence>
<evidence type="ECO:0000313" key="1">
    <source>
        <dbReference type="EMBL" id="MBK1666479.1"/>
    </source>
</evidence>
<accession>A0ABS1D8B5</accession>
<sequence>MPFIQTTDYSVQDGGTVVQIQPDGRLLWLTPDMGVILERSVEQAPVRRDTITLTGAAWPNDRPLSAEEIDQAKTEIAAAYEIWKTDVTFR</sequence>
<proteinExistence type="predicted"/>
<comment type="caution">
    <text evidence="1">The sequence shown here is derived from an EMBL/GenBank/DDBJ whole genome shotgun (WGS) entry which is preliminary data.</text>
</comment>
<organism evidence="1 2">
    <name type="scientific">Rhodovibrio sodomensis</name>
    <dbReference type="NCBI Taxonomy" id="1088"/>
    <lineage>
        <taxon>Bacteria</taxon>
        <taxon>Pseudomonadati</taxon>
        <taxon>Pseudomonadota</taxon>
        <taxon>Alphaproteobacteria</taxon>
        <taxon>Rhodospirillales</taxon>
        <taxon>Rhodovibrionaceae</taxon>
        <taxon>Rhodovibrio</taxon>
    </lineage>
</organism>
<dbReference type="EMBL" id="NRRL01000001">
    <property type="protein sequence ID" value="MBK1666479.1"/>
    <property type="molecule type" value="Genomic_DNA"/>
</dbReference>
<protein>
    <recommendedName>
        <fullName evidence="3">DUF4376 domain-containing protein</fullName>
    </recommendedName>
</protein>
<keyword evidence="2" id="KW-1185">Reference proteome</keyword>
<gene>
    <name evidence="1" type="ORF">CKO28_00295</name>
</gene>
<dbReference type="Proteomes" id="UP001296873">
    <property type="component" value="Unassembled WGS sequence"/>
</dbReference>
<dbReference type="RefSeq" id="WP_200338510.1">
    <property type="nucleotide sequence ID" value="NZ_NRRL01000001.1"/>
</dbReference>
<evidence type="ECO:0000313" key="2">
    <source>
        <dbReference type="Proteomes" id="UP001296873"/>
    </source>
</evidence>